<keyword evidence="2" id="KW-1185">Reference proteome</keyword>
<organism evidence="1 2">
    <name type="scientific">Aromia moschata</name>
    <dbReference type="NCBI Taxonomy" id="1265417"/>
    <lineage>
        <taxon>Eukaryota</taxon>
        <taxon>Metazoa</taxon>
        <taxon>Ecdysozoa</taxon>
        <taxon>Arthropoda</taxon>
        <taxon>Hexapoda</taxon>
        <taxon>Insecta</taxon>
        <taxon>Pterygota</taxon>
        <taxon>Neoptera</taxon>
        <taxon>Endopterygota</taxon>
        <taxon>Coleoptera</taxon>
        <taxon>Polyphaga</taxon>
        <taxon>Cucujiformia</taxon>
        <taxon>Chrysomeloidea</taxon>
        <taxon>Cerambycidae</taxon>
        <taxon>Cerambycinae</taxon>
        <taxon>Callichromatini</taxon>
        <taxon>Aromia</taxon>
    </lineage>
</organism>
<name>A0AAV8Y998_9CUCU</name>
<protein>
    <submittedName>
        <fullName evidence="1">Uncharacterized protein</fullName>
    </submittedName>
</protein>
<dbReference type="Proteomes" id="UP001162162">
    <property type="component" value="Unassembled WGS sequence"/>
</dbReference>
<gene>
    <name evidence="1" type="ORF">NQ318_005004</name>
</gene>
<evidence type="ECO:0000313" key="1">
    <source>
        <dbReference type="EMBL" id="KAJ8947527.1"/>
    </source>
</evidence>
<dbReference type="EMBL" id="JAPWTK010000159">
    <property type="protein sequence ID" value="KAJ8947527.1"/>
    <property type="molecule type" value="Genomic_DNA"/>
</dbReference>
<sequence length="162" mass="17068">MQQNANNLNLLNQPNIMFSPQVKVQQPQQVVFSTSTKTGQASGQQSVSQGHIMLGGHPVRLQTSNATSTQRVVLASQGQGGQIVAQQILLPAGFQGTAINIKALQGVKVIPIAQAHGQTKGVQGRQVFARVMNPSIVKQTTQAGPTIPDKIAEVTLPSDSGE</sequence>
<reference evidence="1" key="1">
    <citation type="journal article" date="2023" name="Insect Mol. Biol.">
        <title>Genome sequencing provides insights into the evolution of gene families encoding plant cell wall-degrading enzymes in longhorned beetles.</title>
        <authorList>
            <person name="Shin N.R."/>
            <person name="Okamura Y."/>
            <person name="Kirsch R."/>
            <person name="Pauchet Y."/>
        </authorList>
    </citation>
    <scope>NUCLEOTIDE SEQUENCE</scope>
    <source>
        <strain evidence="1">AMC_N1</strain>
    </source>
</reference>
<dbReference type="AlphaFoldDB" id="A0AAV8Y998"/>
<accession>A0AAV8Y998</accession>
<comment type="caution">
    <text evidence="1">The sequence shown here is derived from an EMBL/GenBank/DDBJ whole genome shotgun (WGS) entry which is preliminary data.</text>
</comment>
<proteinExistence type="predicted"/>
<evidence type="ECO:0000313" key="2">
    <source>
        <dbReference type="Proteomes" id="UP001162162"/>
    </source>
</evidence>